<evidence type="ECO:0000313" key="2">
    <source>
        <dbReference type="Proteomes" id="UP001056120"/>
    </source>
</evidence>
<comment type="caution">
    <text evidence="1">The sequence shown here is derived from an EMBL/GenBank/DDBJ whole genome shotgun (WGS) entry which is preliminary data.</text>
</comment>
<proteinExistence type="predicted"/>
<protein>
    <submittedName>
        <fullName evidence="1">Uncharacterized protein</fullName>
    </submittedName>
</protein>
<reference evidence="2" key="1">
    <citation type="journal article" date="2022" name="Mol. Ecol. Resour.">
        <title>The genomes of chicory, endive, great burdock and yacon provide insights into Asteraceae palaeo-polyploidization history and plant inulin production.</title>
        <authorList>
            <person name="Fan W."/>
            <person name="Wang S."/>
            <person name="Wang H."/>
            <person name="Wang A."/>
            <person name="Jiang F."/>
            <person name="Liu H."/>
            <person name="Zhao H."/>
            <person name="Xu D."/>
            <person name="Zhang Y."/>
        </authorList>
    </citation>
    <scope>NUCLEOTIDE SEQUENCE [LARGE SCALE GENOMIC DNA]</scope>
    <source>
        <strain evidence="2">cv. Yunnan</strain>
    </source>
</reference>
<name>A0ACB8YPP2_9ASTR</name>
<keyword evidence="2" id="KW-1185">Reference proteome</keyword>
<organism evidence="1 2">
    <name type="scientific">Smallanthus sonchifolius</name>
    <dbReference type="NCBI Taxonomy" id="185202"/>
    <lineage>
        <taxon>Eukaryota</taxon>
        <taxon>Viridiplantae</taxon>
        <taxon>Streptophyta</taxon>
        <taxon>Embryophyta</taxon>
        <taxon>Tracheophyta</taxon>
        <taxon>Spermatophyta</taxon>
        <taxon>Magnoliopsida</taxon>
        <taxon>eudicotyledons</taxon>
        <taxon>Gunneridae</taxon>
        <taxon>Pentapetalae</taxon>
        <taxon>asterids</taxon>
        <taxon>campanulids</taxon>
        <taxon>Asterales</taxon>
        <taxon>Asteraceae</taxon>
        <taxon>Asteroideae</taxon>
        <taxon>Heliantheae alliance</taxon>
        <taxon>Millerieae</taxon>
        <taxon>Smallanthus</taxon>
    </lineage>
</organism>
<sequence>MHVLSVQPVPKRPEKHVRKSVNTRLVSSQVYQLWQIHRNEAKGMFDYRKEYRIDRARPNGIPALRGLTSGSPDFFSGDVDVWKRFGETRLRCADD</sequence>
<accession>A0ACB8YPP2</accession>
<evidence type="ECO:0000313" key="1">
    <source>
        <dbReference type="EMBL" id="KAI3687071.1"/>
    </source>
</evidence>
<dbReference type="EMBL" id="CM042044">
    <property type="protein sequence ID" value="KAI3687071.1"/>
    <property type="molecule type" value="Genomic_DNA"/>
</dbReference>
<dbReference type="Proteomes" id="UP001056120">
    <property type="component" value="Linkage Group LG27"/>
</dbReference>
<reference evidence="1 2" key="2">
    <citation type="journal article" date="2022" name="Mol. Ecol. Resour.">
        <title>The genomes of chicory, endive, great burdock and yacon provide insights into Asteraceae paleo-polyploidization history and plant inulin production.</title>
        <authorList>
            <person name="Fan W."/>
            <person name="Wang S."/>
            <person name="Wang H."/>
            <person name="Wang A."/>
            <person name="Jiang F."/>
            <person name="Liu H."/>
            <person name="Zhao H."/>
            <person name="Xu D."/>
            <person name="Zhang Y."/>
        </authorList>
    </citation>
    <scope>NUCLEOTIDE SEQUENCE [LARGE SCALE GENOMIC DNA]</scope>
    <source>
        <strain evidence="2">cv. Yunnan</strain>
        <tissue evidence="1">Leaves</tissue>
    </source>
</reference>
<gene>
    <name evidence="1" type="ORF">L1987_80762</name>
</gene>